<evidence type="ECO:0000313" key="4">
    <source>
        <dbReference type="EMBL" id="GAH43741.1"/>
    </source>
</evidence>
<evidence type="ECO:0008006" key="5">
    <source>
        <dbReference type="Google" id="ProtNLM"/>
    </source>
</evidence>
<keyword evidence="1" id="KW-0808">Transferase</keyword>
<dbReference type="InterPro" id="IPR001296">
    <property type="entry name" value="Glyco_trans_1"/>
</dbReference>
<name>X1FDL6_9ZZZZ</name>
<dbReference type="GO" id="GO:0009103">
    <property type="term" value="P:lipopolysaccharide biosynthetic process"/>
    <property type="evidence" value="ECO:0007669"/>
    <property type="project" value="TreeGrafter"/>
</dbReference>
<sequence>MKVTLIGTLPPIKGLSPYCQELLKSLSKNIEVEFIGFKKLYPDFLYPGGTRVKDNNYKTPEIKNAEIRNILTYYNPFSWIWGGLAAKGEIIHAQWWSHVLAPIYFVILSICKIRRKKIVITVHNVLPHENNKMNNFLNKAILIFGDKFIVHNKKNKENLSNLYNIPKDKISIIPHGILEVVSIKDISKKEAREHLKIPQNKRIILHFGNIRNYKGLDVLLESLKFIREEIEDIILITAGKPWENWEKYEKIIRNDSISDIIIKKLDFIPPSEVEYYFSAADVVVLPYK</sequence>
<evidence type="ECO:0000256" key="1">
    <source>
        <dbReference type="ARBA" id="ARBA00022679"/>
    </source>
</evidence>
<dbReference type="AlphaFoldDB" id="X1FDL6"/>
<dbReference type="InterPro" id="IPR028098">
    <property type="entry name" value="Glyco_trans_4-like_N"/>
</dbReference>
<dbReference type="Gene3D" id="3.40.50.2000">
    <property type="entry name" value="Glycogen Phosphorylase B"/>
    <property type="match status" value="2"/>
</dbReference>
<comment type="caution">
    <text evidence="4">The sequence shown here is derived from an EMBL/GenBank/DDBJ whole genome shotgun (WGS) entry which is preliminary data.</text>
</comment>
<reference evidence="4" key="1">
    <citation type="journal article" date="2014" name="Front. Microbiol.">
        <title>High frequency of phylogenetically diverse reductive dehalogenase-homologous genes in deep subseafloor sedimentary metagenomes.</title>
        <authorList>
            <person name="Kawai M."/>
            <person name="Futagami T."/>
            <person name="Toyoda A."/>
            <person name="Takaki Y."/>
            <person name="Nishi S."/>
            <person name="Hori S."/>
            <person name="Arai W."/>
            <person name="Tsubouchi T."/>
            <person name="Morono Y."/>
            <person name="Uchiyama I."/>
            <person name="Ito T."/>
            <person name="Fujiyama A."/>
            <person name="Inagaki F."/>
            <person name="Takami H."/>
        </authorList>
    </citation>
    <scope>NUCLEOTIDE SEQUENCE</scope>
    <source>
        <strain evidence="4">Expedition CK06-06</strain>
    </source>
</reference>
<dbReference type="Pfam" id="PF00534">
    <property type="entry name" value="Glycos_transf_1"/>
    <property type="match status" value="1"/>
</dbReference>
<feature type="domain" description="Glycosyl transferase family 1" evidence="2">
    <location>
        <begin position="188"/>
        <end position="286"/>
    </location>
</feature>
<evidence type="ECO:0000259" key="2">
    <source>
        <dbReference type="Pfam" id="PF00534"/>
    </source>
</evidence>
<feature type="domain" description="Glycosyltransferase subfamily 4-like N-terminal" evidence="3">
    <location>
        <begin position="14"/>
        <end position="177"/>
    </location>
</feature>
<dbReference type="PANTHER" id="PTHR46401:SF2">
    <property type="entry name" value="GLYCOSYLTRANSFERASE WBBK-RELATED"/>
    <property type="match status" value="1"/>
</dbReference>
<gene>
    <name evidence="4" type="ORF">S03H2_11723</name>
</gene>
<accession>X1FDL6</accession>
<dbReference type="Pfam" id="PF13439">
    <property type="entry name" value="Glyco_transf_4"/>
    <property type="match status" value="1"/>
</dbReference>
<protein>
    <recommendedName>
        <fullName evidence="5">Glycosyltransferase subfamily 4-like N-terminal domain-containing protein</fullName>
    </recommendedName>
</protein>
<dbReference type="SUPFAM" id="SSF53756">
    <property type="entry name" value="UDP-Glycosyltransferase/glycogen phosphorylase"/>
    <property type="match status" value="1"/>
</dbReference>
<organism evidence="4">
    <name type="scientific">marine sediment metagenome</name>
    <dbReference type="NCBI Taxonomy" id="412755"/>
    <lineage>
        <taxon>unclassified sequences</taxon>
        <taxon>metagenomes</taxon>
        <taxon>ecological metagenomes</taxon>
    </lineage>
</organism>
<dbReference type="EMBL" id="BARU01005971">
    <property type="protein sequence ID" value="GAH43741.1"/>
    <property type="molecule type" value="Genomic_DNA"/>
</dbReference>
<dbReference type="GO" id="GO:0016757">
    <property type="term" value="F:glycosyltransferase activity"/>
    <property type="evidence" value="ECO:0007669"/>
    <property type="project" value="InterPro"/>
</dbReference>
<feature type="non-terminal residue" evidence="4">
    <location>
        <position position="288"/>
    </location>
</feature>
<dbReference type="PANTHER" id="PTHR46401">
    <property type="entry name" value="GLYCOSYLTRANSFERASE WBBK-RELATED"/>
    <property type="match status" value="1"/>
</dbReference>
<evidence type="ECO:0000259" key="3">
    <source>
        <dbReference type="Pfam" id="PF13439"/>
    </source>
</evidence>
<proteinExistence type="predicted"/>